<dbReference type="SMART" id="SM00347">
    <property type="entry name" value="HTH_MARR"/>
    <property type="match status" value="1"/>
</dbReference>
<dbReference type="PANTHER" id="PTHR39515">
    <property type="entry name" value="CONSERVED PROTEIN"/>
    <property type="match status" value="1"/>
</dbReference>
<dbReference type="RefSeq" id="WP_245765385.1">
    <property type="nucleotide sequence ID" value="NZ_FNDJ01000015.1"/>
</dbReference>
<dbReference type="GO" id="GO:0003700">
    <property type="term" value="F:DNA-binding transcription factor activity"/>
    <property type="evidence" value="ECO:0007669"/>
    <property type="project" value="InterPro"/>
</dbReference>
<dbReference type="STRING" id="633440.SAMN05421869_11570"/>
<name>A0A1G9AW08_9ACTN</name>
<evidence type="ECO:0000256" key="2">
    <source>
        <dbReference type="SAM" id="MobiDB-lite"/>
    </source>
</evidence>
<dbReference type="InterPro" id="IPR052526">
    <property type="entry name" value="HTH-type_Bedaq_tolerance"/>
</dbReference>
<keyword evidence="4" id="KW-0238">DNA-binding</keyword>
<keyword evidence="5" id="KW-1185">Reference proteome</keyword>
<dbReference type="SUPFAM" id="SSF46785">
    <property type="entry name" value="Winged helix' DNA-binding domain"/>
    <property type="match status" value="1"/>
</dbReference>
<protein>
    <submittedName>
        <fullName evidence="4">DNA-binding transcriptional regulator, MarR family</fullName>
    </submittedName>
</protein>
<dbReference type="EMBL" id="FNDJ01000015">
    <property type="protein sequence ID" value="SDK31569.1"/>
    <property type="molecule type" value="Genomic_DNA"/>
</dbReference>
<evidence type="ECO:0000313" key="4">
    <source>
        <dbReference type="EMBL" id="SDK31569.1"/>
    </source>
</evidence>
<dbReference type="Pfam" id="PF01047">
    <property type="entry name" value="MarR"/>
    <property type="match status" value="1"/>
</dbReference>
<gene>
    <name evidence="4" type="ORF">SAMN05421869_11570</name>
</gene>
<feature type="region of interest" description="Disordered" evidence="2">
    <location>
        <begin position="143"/>
        <end position="167"/>
    </location>
</feature>
<feature type="domain" description="HTH marR-type" evidence="3">
    <location>
        <begin position="10"/>
        <end position="141"/>
    </location>
</feature>
<organism evidence="4 5">
    <name type="scientific">Nonomuraea jiangxiensis</name>
    <dbReference type="NCBI Taxonomy" id="633440"/>
    <lineage>
        <taxon>Bacteria</taxon>
        <taxon>Bacillati</taxon>
        <taxon>Actinomycetota</taxon>
        <taxon>Actinomycetes</taxon>
        <taxon>Streptosporangiales</taxon>
        <taxon>Streptosporangiaceae</taxon>
        <taxon>Nonomuraea</taxon>
    </lineage>
</organism>
<evidence type="ECO:0000259" key="3">
    <source>
        <dbReference type="PROSITE" id="PS50995"/>
    </source>
</evidence>
<dbReference type="GO" id="GO:0003677">
    <property type="term" value="F:DNA binding"/>
    <property type="evidence" value="ECO:0007669"/>
    <property type="project" value="UniProtKB-KW"/>
</dbReference>
<proteinExistence type="predicted"/>
<keyword evidence="1" id="KW-0175">Coiled coil</keyword>
<feature type="coiled-coil region" evidence="1">
    <location>
        <begin position="100"/>
        <end position="127"/>
    </location>
</feature>
<sequence length="167" mass="17902">MEPNTPHVDELELAAGLGRIKTMMRLLDTPRDLSMTSLSTLASLERLGPRRITELAVLEGVTQPAMTQLISRLEREELAERLPDPADRRVVVAAITEHGRAELARRRAAQAKRLAELLAELSEADRAAIAAALPALDRLTAHALGALPPSPPSPPTPPAPPAFPASL</sequence>
<evidence type="ECO:0000256" key="1">
    <source>
        <dbReference type="SAM" id="Coils"/>
    </source>
</evidence>
<dbReference type="AlphaFoldDB" id="A0A1G9AW08"/>
<dbReference type="PANTHER" id="PTHR39515:SF2">
    <property type="entry name" value="HTH-TYPE TRANSCRIPTIONAL REGULATOR RV0880"/>
    <property type="match status" value="1"/>
</dbReference>
<dbReference type="InterPro" id="IPR036390">
    <property type="entry name" value="WH_DNA-bd_sf"/>
</dbReference>
<reference evidence="4 5" key="1">
    <citation type="submission" date="2016-10" db="EMBL/GenBank/DDBJ databases">
        <authorList>
            <person name="de Groot N.N."/>
        </authorList>
    </citation>
    <scope>NUCLEOTIDE SEQUENCE [LARGE SCALE GENOMIC DNA]</scope>
    <source>
        <strain evidence="4 5">CGMCC 4.6533</strain>
    </source>
</reference>
<accession>A0A1G9AW08</accession>
<dbReference type="Gene3D" id="1.10.10.10">
    <property type="entry name" value="Winged helix-like DNA-binding domain superfamily/Winged helix DNA-binding domain"/>
    <property type="match status" value="1"/>
</dbReference>
<dbReference type="PROSITE" id="PS50995">
    <property type="entry name" value="HTH_MARR_2"/>
    <property type="match status" value="1"/>
</dbReference>
<evidence type="ECO:0000313" key="5">
    <source>
        <dbReference type="Proteomes" id="UP000199202"/>
    </source>
</evidence>
<dbReference type="InterPro" id="IPR000835">
    <property type="entry name" value="HTH_MarR-typ"/>
</dbReference>
<feature type="compositionally biased region" description="Pro residues" evidence="2">
    <location>
        <begin position="148"/>
        <end position="167"/>
    </location>
</feature>
<dbReference type="InterPro" id="IPR036388">
    <property type="entry name" value="WH-like_DNA-bd_sf"/>
</dbReference>
<dbReference type="Proteomes" id="UP000199202">
    <property type="component" value="Unassembled WGS sequence"/>
</dbReference>